<feature type="region of interest" description="Disordered" evidence="1">
    <location>
        <begin position="35"/>
        <end position="55"/>
    </location>
</feature>
<dbReference type="Proteomes" id="UP000827092">
    <property type="component" value="Unassembled WGS sequence"/>
</dbReference>
<proteinExistence type="predicted"/>
<evidence type="ECO:0000313" key="2">
    <source>
        <dbReference type="EMBL" id="KAG8196771.1"/>
    </source>
</evidence>
<accession>A0AAV6VM65</accession>
<gene>
    <name evidence="2" type="ORF">JTE90_014504</name>
</gene>
<organism evidence="2 3">
    <name type="scientific">Oedothorax gibbosus</name>
    <dbReference type="NCBI Taxonomy" id="931172"/>
    <lineage>
        <taxon>Eukaryota</taxon>
        <taxon>Metazoa</taxon>
        <taxon>Ecdysozoa</taxon>
        <taxon>Arthropoda</taxon>
        <taxon>Chelicerata</taxon>
        <taxon>Arachnida</taxon>
        <taxon>Araneae</taxon>
        <taxon>Araneomorphae</taxon>
        <taxon>Entelegynae</taxon>
        <taxon>Araneoidea</taxon>
        <taxon>Linyphiidae</taxon>
        <taxon>Erigoninae</taxon>
        <taxon>Oedothorax</taxon>
    </lineage>
</organism>
<name>A0AAV6VM65_9ARAC</name>
<dbReference type="EMBL" id="JAFNEN010000064">
    <property type="protein sequence ID" value="KAG8196771.1"/>
    <property type="molecule type" value="Genomic_DNA"/>
</dbReference>
<protein>
    <submittedName>
        <fullName evidence="2">Uncharacterized protein</fullName>
    </submittedName>
</protein>
<sequence>MSVISVTQRKTPHSVVGKNQRLRLVCYLLQDPLEQSPSAEKGGYSRRGPGFKFDPPVRVGPGSLISLRAGPALDRCRNFRARADINSAAFWVGKCKDSLAIPSTANDFSFAGVKL</sequence>
<comment type="caution">
    <text evidence="2">The sequence shown here is derived from an EMBL/GenBank/DDBJ whole genome shotgun (WGS) entry which is preliminary data.</text>
</comment>
<keyword evidence="3" id="KW-1185">Reference proteome</keyword>
<reference evidence="2 3" key="1">
    <citation type="journal article" date="2022" name="Nat. Ecol. Evol.">
        <title>A masculinizing supergene underlies an exaggerated male reproductive morph in a spider.</title>
        <authorList>
            <person name="Hendrickx F."/>
            <person name="De Corte Z."/>
            <person name="Sonet G."/>
            <person name="Van Belleghem S.M."/>
            <person name="Kostlbacher S."/>
            <person name="Vangestel C."/>
        </authorList>
    </citation>
    <scope>NUCLEOTIDE SEQUENCE [LARGE SCALE GENOMIC DNA]</scope>
    <source>
        <strain evidence="2">W744_W776</strain>
    </source>
</reference>
<evidence type="ECO:0000256" key="1">
    <source>
        <dbReference type="SAM" id="MobiDB-lite"/>
    </source>
</evidence>
<dbReference type="AlphaFoldDB" id="A0AAV6VM65"/>
<evidence type="ECO:0000313" key="3">
    <source>
        <dbReference type="Proteomes" id="UP000827092"/>
    </source>
</evidence>